<proteinExistence type="predicted"/>
<dbReference type="Proteomes" id="UP001595907">
    <property type="component" value="Unassembled WGS sequence"/>
</dbReference>
<protein>
    <submittedName>
        <fullName evidence="2">SPOR domain-containing protein</fullName>
    </submittedName>
</protein>
<evidence type="ECO:0000259" key="1">
    <source>
        <dbReference type="Pfam" id="PF05036"/>
    </source>
</evidence>
<evidence type="ECO:0000313" key="3">
    <source>
        <dbReference type="Proteomes" id="UP001595907"/>
    </source>
</evidence>
<keyword evidence="3" id="KW-1185">Reference proteome</keyword>
<dbReference type="InterPro" id="IPR007730">
    <property type="entry name" value="SPOR-like_dom"/>
</dbReference>
<feature type="domain" description="SPOR" evidence="1">
    <location>
        <begin position="64"/>
        <end position="126"/>
    </location>
</feature>
<gene>
    <name evidence="2" type="ORF">ACFOWM_11790</name>
</gene>
<organism evidence="2 3">
    <name type="scientific">Ferruginibacter yonginensis</name>
    <dbReference type="NCBI Taxonomy" id="1310416"/>
    <lineage>
        <taxon>Bacteria</taxon>
        <taxon>Pseudomonadati</taxon>
        <taxon>Bacteroidota</taxon>
        <taxon>Chitinophagia</taxon>
        <taxon>Chitinophagales</taxon>
        <taxon>Chitinophagaceae</taxon>
        <taxon>Ferruginibacter</taxon>
    </lineage>
</organism>
<dbReference type="Pfam" id="PF05036">
    <property type="entry name" value="SPOR"/>
    <property type="match status" value="1"/>
</dbReference>
<dbReference type="RefSeq" id="WP_379710308.1">
    <property type="nucleotide sequence ID" value="NZ_JBHSCZ010000002.1"/>
</dbReference>
<accession>A0ABV8QTQ7</accession>
<sequence length="155" mass="17737">MKKIFQIVCVMLLLQVSVKAQKNIDTIPNGTSVVYKDARIDILGKKMAEYNENLGLNANGLKAAKGYRLMVISTNDRALAMKLRSQLYQIFPDQKQYMSYQMPNIKIKFGNFLEKDDAEKMRKQIMALKLVSNNIYVVPEVVEVKPEKKDSDSNK</sequence>
<comment type="caution">
    <text evidence="2">The sequence shown here is derived from an EMBL/GenBank/DDBJ whole genome shotgun (WGS) entry which is preliminary data.</text>
</comment>
<dbReference type="EMBL" id="JBHSCZ010000002">
    <property type="protein sequence ID" value="MFC4263566.1"/>
    <property type="molecule type" value="Genomic_DNA"/>
</dbReference>
<name>A0ABV8QTQ7_9BACT</name>
<evidence type="ECO:0000313" key="2">
    <source>
        <dbReference type="EMBL" id="MFC4263566.1"/>
    </source>
</evidence>
<reference evidence="3" key="1">
    <citation type="journal article" date="2019" name="Int. J. Syst. Evol. Microbiol.">
        <title>The Global Catalogue of Microorganisms (GCM) 10K type strain sequencing project: providing services to taxonomists for standard genome sequencing and annotation.</title>
        <authorList>
            <consortium name="The Broad Institute Genomics Platform"/>
            <consortium name="The Broad Institute Genome Sequencing Center for Infectious Disease"/>
            <person name="Wu L."/>
            <person name="Ma J."/>
        </authorList>
    </citation>
    <scope>NUCLEOTIDE SEQUENCE [LARGE SCALE GENOMIC DNA]</scope>
    <source>
        <strain evidence="3">CECT 8289</strain>
    </source>
</reference>